<sequence length="247" mass="26055">MKLMILSTLNRAHSPVPKGEPIDEETDKWPVPVEHQISFNVLKRTHCVMPLICYNANNNMVLPERQLDKFNSFTGIIEQVVILRPPVPKNPSPYHNNVYTFLPPPAFSALNGIPVMSALVANESSTPPPVTAVVASTTVTVPGIGAVGLPITVVSAPTNPAFGIMPPIMNVALPSISDNVPAVTLMAVTTFSTVLCPTHAAVTPLAANANSQSYASSASSSTLSSIGSSSTMGDVNPASIENLSQRY</sequence>
<dbReference type="EMBL" id="LUEZ02000136">
    <property type="protein sequence ID" value="RDB16023.1"/>
    <property type="molecule type" value="Genomic_DNA"/>
</dbReference>
<organism evidence="1 2">
    <name type="scientific">Hypsizygus marmoreus</name>
    <name type="common">White beech mushroom</name>
    <name type="synonym">Agaricus marmoreus</name>
    <dbReference type="NCBI Taxonomy" id="39966"/>
    <lineage>
        <taxon>Eukaryota</taxon>
        <taxon>Fungi</taxon>
        <taxon>Dikarya</taxon>
        <taxon>Basidiomycota</taxon>
        <taxon>Agaricomycotina</taxon>
        <taxon>Agaricomycetes</taxon>
        <taxon>Agaricomycetidae</taxon>
        <taxon>Agaricales</taxon>
        <taxon>Tricholomatineae</taxon>
        <taxon>Lyophyllaceae</taxon>
        <taxon>Hypsizygus</taxon>
    </lineage>
</organism>
<accession>A0A369J8G5</accession>
<keyword evidence="2" id="KW-1185">Reference proteome</keyword>
<reference evidence="1" key="1">
    <citation type="submission" date="2018-04" db="EMBL/GenBank/DDBJ databases">
        <title>Whole genome sequencing of Hypsizygus marmoreus.</title>
        <authorList>
            <person name="Choi I.-G."/>
            <person name="Min B."/>
            <person name="Kim J.-G."/>
            <person name="Kim S."/>
            <person name="Oh Y.-L."/>
            <person name="Kong W.-S."/>
            <person name="Park H."/>
            <person name="Jeong J."/>
            <person name="Song E.-S."/>
        </authorList>
    </citation>
    <scope>NUCLEOTIDE SEQUENCE [LARGE SCALE GENOMIC DNA]</scope>
    <source>
        <strain evidence="1">51987-8</strain>
    </source>
</reference>
<dbReference type="InParanoid" id="A0A369J8G5"/>
<evidence type="ECO:0000313" key="2">
    <source>
        <dbReference type="Proteomes" id="UP000076154"/>
    </source>
</evidence>
<dbReference type="Proteomes" id="UP000076154">
    <property type="component" value="Unassembled WGS sequence"/>
</dbReference>
<name>A0A369J8G5_HYPMA</name>
<protein>
    <submittedName>
        <fullName evidence="1">Uncharacterized protein</fullName>
    </submittedName>
</protein>
<evidence type="ECO:0000313" key="1">
    <source>
        <dbReference type="EMBL" id="RDB16023.1"/>
    </source>
</evidence>
<comment type="caution">
    <text evidence="1">The sequence shown here is derived from an EMBL/GenBank/DDBJ whole genome shotgun (WGS) entry which is preliminary data.</text>
</comment>
<dbReference type="AlphaFoldDB" id="A0A369J8G5"/>
<dbReference type="OrthoDB" id="3064537at2759"/>
<gene>
    <name evidence="1" type="ORF">Hypma_003464</name>
</gene>
<proteinExistence type="predicted"/>